<evidence type="ECO:0000256" key="6">
    <source>
        <dbReference type="SAM" id="MobiDB-lite"/>
    </source>
</evidence>
<dbReference type="PANTHER" id="PTHR24342:SF12">
    <property type="entry name" value="DEATH-ASSOCIATED PROTEIN KINASE RELATED"/>
    <property type="match status" value="1"/>
</dbReference>
<dbReference type="AlphaFoldDB" id="A0A8S1DJL8"/>
<gene>
    <name evidence="8" type="ORF">CLODIP_2_CD04009</name>
</gene>
<dbReference type="SUPFAM" id="SSF56112">
    <property type="entry name" value="Protein kinase-like (PK-like)"/>
    <property type="match status" value="1"/>
</dbReference>
<dbReference type="PROSITE" id="PS50011">
    <property type="entry name" value="PROTEIN_KINASE_DOM"/>
    <property type="match status" value="1"/>
</dbReference>
<evidence type="ECO:0000256" key="3">
    <source>
        <dbReference type="ARBA" id="ARBA00022741"/>
    </source>
</evidence>
<dbReference type="GO" id="GO:0043065">
    <property type="term" value="P:positive regulation of apoptotic process"/>
    <property type="evidence" value="ECO:0007669"/>
    <property type="project" value="TreeGrafter"/>
</dbReference>
<protein>
    <recommendedName>
        <fullName evidence="7">Protein kinase domain-containing protein</fullName>
    </recommendedName>
</protein>
<evidence type="ECO:0000259" key="7">
    <source>
        <dbReference type="PROSITE" id="PS50011"/>
    </source>
</evidence>
<dbReference type="InterPro" id="IPR000719">
    <property type="entry name" value="Prot_kinase_dom"/>
</dbReference>
<dbReference type="PANTHER" id="PTHR24342">
    <property type="entry name" value="SERINE/THREONINE-PROTEIN KINASE 17"/>
    <property type="match status" value="1"/>
</dbReference>
<feature type="region of interest" description="Disordered" evidence="6">
    <location>
        <begin position="307"/>
        <end position="329"/>
    </location>
</feature>
<dbReference type="InterPro" id="IPR008271">
    <property type="entry name" value="Ser/Thr_kinase_AS"/>
</dbReference>
<keyword evidence="3" id="KW-0547">Nucleotide-binding</keyword>
<keyword evidence="2" id="KW-0808">Transferase</keyword>
<keyword evidence="5" id="KW-0067">ATP-binding</keyword>
<evidence type="ECO:0000313" key="9">
    <source>
        <dbReference type="Proteomes" id="UP000494165"/>
    </source>
</evidence>
<dbReference type="GO" id="GO:0035556">
    <property type="term" value="P:intracellular signal transduction"/>
    <property type="evidence" value="ECO:0007669"/>
    <property type="project" value="TreeGrafter"/>
</dbReference>
<dbReference type="GO" id="GO:0005634">
    <property type="term" value="C:nucleus"/>
    <property type="evidence" value="ECO:0007669"/>
    <property type="project" value="TreeGrafter"/>
</dbReference>
<accession>A0A8S1DJL8</accession>
<evidence type="ECO:0000256" key="2">
    <source>
        <dbReference type="ARBA" id="ARBA00022679"/>
    </source>
</evidence>
<reference evidence="8 9" key="1">
    <citation type="submission" date="2020-04" db="EMBL/GenBank/DDBJ databases">
        <authorList>
            <person name="Alioto T."/>
            <person name="Alioto T."/>
            <person name="Gomez Garrido J."/>
        </authorList>
    </citation>
    <scope>NUCLEOTIDE SEQUENCE [LARGE SCALE GENOMIC DNA]</scope>
</reference>
<evidence type="ECO:0000313" key="8">
    <source>
        <dbReference type="EMBL" id="CAB3380213.1"/>
    </source>
</evidence>
<dbReference type="Pfam" id="PF00069">
    <property type="entry name" value="Pkinase"/>
    <property type="match status" value="1"/>
</dbReference>
<dbReference type="InterPro" id="IPR011009">
    <property type="entry name" value="Kinase-like_dom_sf"/>
</dbReference>
<comment type="caution">
    <text evidence="8">The sequence shown here is derived from an EMBL/GenBank/DDBJ whole genome shotgun (WGS) entry which is preliminary data.</text>
</comment>
<dbReference type="Proteomes" id="UP000494165">
    <property type="component" value="Unassembled WGS sequence"/>
</dbReference>
<evidence type="ECO:0000256" key="5">
    <source>
        <dbReference type="ARBA" id="ARBA00022840"/>
    </source>
</evidence>
<dbReference type="GO" id="GO:0004674">
    <property type="term" value="F:protein serine/threonine kinase activity"/>
    <property type="evidence" value="ECO:0007669"/>
    <property type="project" value="UniProtKB-KW"/>
</dbReference>
<dbReference type="OrthoDB" id="74764at2759"/>
<sequence length="461" mass="51193">MVGPPGVLTAEQPGFLRLPLDKEQQLITDEPLESSYHVEEEPFARGKFAAVRRCVDRQSKKTLAAKFLKKGRGGTLRPEILHEAAVLEACSACPRIAQLERVYESDAEMVLLLEMVSGGELQSLLDRDEMLEERHVARLMAQILEGIAFLHSINVAHLDIKPQNLVLTGEWPTCDVKLCDLGISRYVGQGADVREILGTPDYVAPEVLNYEPISLATDMWSVGVLLYALLTGYSPFGGDTKQETFCNIAHCQVDFPEDLFEDVSLEAQDLIAKLLVRDPSKRLTASECLEHRWFSLFSSVPCEPLREPPPLPSCAPPPLPETPPPPLPASAPPDAVYRVRRCFVLDECDDSATSDSVSDMSIDSDSVVSLDEEPCSWDNARLFRQQLLQQARSPSGVRQPGAFARALSVFSGGETHDQSRRRVELSREGSVVVMRERQDGGAWRVSRMEPIESRMRRLTSA</sequence>
<evidence type="ECO:0000256" key="4">
    <source>
        <dbReference type="ARBA" id="ARBA00022777"/>
    </source>
</evidence>
<dbReference type="GO" id="GO:0005524">
    <property type="term" value="F:ATP binding"/>
    <property type="evidence" value="ECO:0007669"/>
    <property type="project" value="UniProtKB-KW"/>
</dbReference>
<feature type="domain" description="Protein kinase" evidence="7">
    <location>
        <begin position="37"/>
        <end position="294"/>
    </location>
</feature>
<evidence type="ECO:0000256" key="1">
    <source>
        <dbReference type="ARBA" id="ARBA00022527"/>
    </source>
</evidence>
<dbReference type="Gene3D" id="1.10.510.10">
    <property type="entry name" value="Transferase(Phosphotransferase) domain 1"/>
    <property type="match status" value="1"/>
</dbReference>
<keyword evidence="4" id="KW-0418">Kinase</keyword>
<name>A0A8S1DJL8_9INSE</name>
<keyword evidence="1" id="KW-0723">Serine/threonine-protein kinase</keyword>
<proteinExistence type="predicted"/>
<organism evidence="8 9">
    <name type="scientific">Cloeon dipterum</name>
    <dbReference type="NCBI Taxonomy" id="197152"/>
    <lineage>
        <taxon>Eukaryota</taxon>
        <taxon>Metazoa</taxon>
        <taxon>Ecdysozoa</taxon>
        <taxon>Arthropoda</taxon>
        <taxon>Hexapoda</taxon>
        <taxon>Insecta</taxon>
        <taxon>Pterygota</taxon>
        <taxon>Palaeoptera</taxon>
        <taxon>Ephemeroptera</taxon>
        <taxon>Pisciforma</taxon>
        <taxon>Baetidae</taxon>
        <taxon>Cloeon</taxon>
    </lineage>
</organism>
<dbReference type="SMART" id="SM00220">
    <property type="entry name" value="S_TKc"/>
    <property type="match status" value="1"/>
</dbReference>
<dbReference type="Gene3D" id="3.30.200.20">
    <property type="entry name" value="Phosphorylase Kinase, domain 1"/>
    <property type="match status" value="1"/>
</dbReference>
<dbReference type="PROSITE" id="PS00108">
    <property type="entry name" value="PROTEIN_KINASE_ST"/>
    <property type="match status" value="1"/>
</dbReference>
<dbReference type="EMBL" id="CADEPI010000203">
    <property type="protein sequence ID" value="CAB3380213.1"/>
    <property type="molecule type" value="Genomic_DNA"/>
</dbReference>
<keyword evidence="9" id="KW-1185">Reference proteome</keyword>